<dbReference type="RefSeq" id="WP_275227035.1">
    <property type="nucleotide sequence ID" value="NZ_JARESE010000011.1"/>
</dbReference>
<dbReference type="Proteomes" id="UP001216253">
    <property type="component" value="Unassembled WGS sequence"/>
</dbReference>
<dbReference type="PROSITE" id="PS51222">
    <property type="entry name" value="DCD"/>
    <property type="match status" value="1"/>
</dbReference>
<reference evidence="2 3" key="1">
    <citation type="submission" date="2023-03" db="EMBL/GenBank/DDBJ databases">
        <title>NovoSphingobium album sp. nov. isolated from polycyclic aromatic hydrocarbons- and heavy-metal polluted soil.</title>
        <authorList>
            <person name="Liu Z."/>
            <person name="Wang K."/>
        </authorList>
    </citation>
    <scope>NUCLEOTIDE SEQUENCE [LARGE SCALE GENOMIC DNA]</scope>
    <source>
        <strain evidence="2 3">H3SJ31-1</strain>
    </source>
</reference>
<organism evidence="2 3">
    <name type="scientific">Novosphingobium album</name>
    <name type="common">ex Liu et al. 2023</name>
    <dbReference type="NCBI Taxonomy" id="3031130"/>
    <lineage>
        <taxon>Bacteria</taxon>
        <taxon>Pseudomonadati</taxon>
        <taxon>Pseudomonadota</taxon>
        <taxon>Alphaproteobacteria</taxon>
        <taxon>Sphingomonadales</taxon>
        <taxon>Sphingomonadaceae</taxon>
        <taxon>Novosphingobium</taxon>
    </lineage>
</organism>
<comment type="caution">
    <text evidence="2">The sequence shown here is derived from an EMBL/GenBank/DDBJ whole genome shotgun (WGS) entry which is preliminary data.</text>
</comment>
<evidence type="ECO:0000259" key="1">
    <source>
        <dbReference type="PROSITE" id="PS51222"/>
    </source>
</evidence>
<protein>
    <recommendedName>
        <fullName evidence="1">DCD domain-containing protein</fullName>
    </recommendedName>
</protein>
<proteinExistence type="predicted"/>
<evidence type="ECO:0000313" key="3">
    <source>
        <dbReference type="Proteomes" id="UP001216253"/>
    </source>
</evidence>
<keyword evidence="3" id="KW-1185">Reference proteome</keyword>
<accession>A0ABT5WLM4</accession>
<name>A0ABT5WLM4_9SPHN</name>
<gene>
    <name evidence="2" type="ORF">PYV00_04340</name>
</gene>
<sequence>MLGLFDLLDEAGLAEFPADLIGELNLVRLKFMDEFETRFPGYGQGRVTWR</sequence>
<feature type="domain" description="DCD" evidence="1">
    <location>
        <begin position="1"/>
        <end position="50"/>
    </location>
</feature>
<dbReference type="EMBL" id="JARESE010000011">
    <property type="protein sequence ID" value="MDE8650947.1"/>
    <property type="molecule type" value="Genomic_DNA"/>
</dbReference>
<evidence type="ECO:0000313" key="2">
    <source>
        <dbReference type="EMBL" id="MDE8650947.1"/>
    </source>
</evidence>
<dbReference type="InterPro" id="IPR013989">
    <property type="entry name" value="Dev_and_cell_death_domain"/>
</dbReference>